<name>A0A1I3HI43_9RHOB</name>
<keyword evidence="3" id="KW-1185">Reference proteome</keyword>
<evidence type="ECO:0000313" key="3">
    <source>
        <dbReference type="Proteomes" id="UP000199377"/>
    </source>
</evidence>
<dbReference type="RefSeq" id="WP_143103328.1">
    <property type="nucleotide sequence ID" value="NZ_FOQH01000006.1"/>
</dbReference>
<protein>
    <submittedName>
        <fullName evidence="2">Uncharacterized protein</fullName>
    </submittedName>
</protein>
<evidence type="ECO:0000313" key="2">
    <source>
        <dbReference type="EMBL" id="SFI35396.1"/>
    </source>
</evidence>
<gene>
    <name evidence="2" type="ORF">SAMN05216258_1068</name>
</gene>
<dbReference type="Proteomes" id="UP000199377">
    <property type="component" value="Unassembled WGS sequence"/>
</dbReference>
<feature type="region of interest" description="Disordered" evidence="1">
    <location>
        <begin position="101"/>
        <end position="123"/>
    </location>
</feature>
<dbReference type="STRING" id="1114924.SAMN05216258_1068"/>
<sequence>MRTELEERIAGERVRVAVPISVAEAVAEVEDRIAVALAALRGGSVRLTRIVIRDGMKAAGRQGDLDAFYDDLVERAGFLPVSAFAYRALADFYSKAGETAAAGNGDAAEGTAEATTGASGSTG</sequence>
<dbReference type="EMBL" id="FOQH01000006">
    <property type="protein sequence ID" value="SFI35396.1"/>
    <property type="molecule type" value="Genomic_DNA"/>
</dbReference>
<evidence type="ECO:0000256" key="1">
    <source>
        <dbReference type="SAM" id="MobiDB-lite"/>
    </source>
</evidence>
<organism evidence="2 3">
    <name type="scientific">Albimonas pacifica</name>
    <dbReference type="NCBI Taxonomy" id="1114924"/>
    <lineage>
        <taxon>Bacteria</taxon>
        <taxon>Pseudomonadati</taxon>
        <taxon>Pseudomonadota</taxon>
        <taxon>Alphaproteobacteria</taxon>
        <taxon>Rhodobacterales</taxon>
        <taxon>Paracoccaceae</taxon>
        <taxon>Albimonas</taxon>
    </lineage>
</organism>
<dbReference type="AlphaFoldDB" id="A0A1I3HI43"/>
<reference evidence="2 3" key="1">
    <citation type="submission" date="2016-10" db="EMBL/GenBank/DDBJ databases">
        <authorList>
            <person name="de Groot N.N."/>
        </authorList>
    </citation>
    <scope>NUCLEOTIDE SEQUENCE [LARGE SCALE GENOMIC DNA]</scope>
    <source>
        <strain evidence="2 3">CGMCC 1.11030</strain>
    </source>
</reference>
<proteinExistence type="predicted"/>
<accession>A0A1I3HI43</accession>